<evidence type="ECO:0000256" key="5">
    <source>
        <dbReference type="HAMAP-Rule" id="MF_00291"/>
    </source>
</evidence>
<gene>
    <name evidence="7" type="primary">rpsB</name>
    <name evidence="5" type="synonym">rps2</name>
    <name evidence="7" type="ORF">K9W45_07110</name>
</gene>
<protein>
    <recommendedName>
        <fullName evidence="4 5">Small ribosomal subunit protein uS2</fullName>
    </recommendedName>
</protein>
<dbReference type="PANTHER" id="PTHR11489">
    <property type="entry name" value="40S RIBOSOMAL PROTEIN SA"/>
    <property type="match status" value="1"/>
</dbReference>
<evidence type="ECO:0000256" key="3">
    <source>
        <dbReference type="ARBA" id="ARBA00023274"/>
    </source>
</evidence>
<reference evidence="7" key="1">
    <citation type="journal article" date="2022" name="Nat. Microbiol.">
        <title>Unique mobile elements and scalable gene flow at the prokaryote-eukaryote boundary revealed by circularized Asgard archaea genomes.</title>
        <authorList>
            <person name="Wu F."/>
            <person name="Speth D.R."/>
            <person name="Philosof A."/>
            <person name="Cremiere A."/>
            <person name="Narayanan A."/>
            <person name="Barco R.A."/>
            <person name="Connon S.A."/>
            <person name="Amend J.P."/>
            <person name="Antoshechkin I.A."/>
            <person name="Orphan V.J."/>
        </authorList>
    </citation>
    <scope>NUCLEOTIDE SEQUENCE</scope>
    <source>
        <strain evidence="7">PM71</strain>
    </source>
</reference>
<dbReference type="Pfam" id="PF00318">
    <property type="entry name" value="Ribosomal_S2"/>
    <property type="match status" value="2"/>
</dbReference>
<dbReference type="SUPFAM" id="SSF52313">
    <property type="entry name" value="Ribosomal protein S2"/>
    <property type="match status" value="1"/>
</dbReference>
<dbReference type="InterPro" id="IPR001865">
    <property type="entry name" value="Ribosomal_uS2"/>
</dbReference>
<keyword evidence="3 5" id="KW-0687">Ribonucleoprotein</keyword>
<evidence type="ECO:0000256" key="2">
    <source>
        <dbReference type="ARBA" id="ARBA00022980"/>
    </source>
</evidence>
<evidence type="ECO:0000256" key="4">
    <source>
        <dbReference type="ARBA" id="ARBA00035256"/>
    </source>
</evidence>
<evidence type="ECO:0000313" key="7">
    <source>
        <dbReference type="EMBL" id="UJG39632.1"/>
    </source>
</evidence>
<dbReference type="GO" id="GO:0015935">
    <property type="term" value="C:small ribosomal subunit"/>
    <property type="evidence" value="ECO:0007669"/>
    <property type="project" value="InterPro"/>
</dbReference>
<dbReference type="EMBL" id="CP084166">
    <property type="protein sequence ID" value="UJG39632.1"/>
    <property type="molecule type" value="Genomic_DNA"/>
</dbReference>
<dbReference type="HAMAP" id="MF_00291_A">
    <property type="entry name" value="Ribosomal_uS2_A"/>
    <property type="match status" value="1"/>
</dbReference>
<dbReference type="PRINTS" id="PR00395">
    <property type="entry name" value="RIBOSOMALS2"/>
</dbReference>
<dbReference type="FunFam" id="3.40.50.10490:FF:000030">
    <property type="entry name" value="30S ribosomal protein S2"/>
    <property type="match status" value="1"/>
</dbReference>
<keyword evidence="2 5" id="KW-0689">Ribosomal protein</keyword>
<sequence>MSEETKDPIEEEQTLLVPRDEYLVSGIHIGTSVCTKSMQKYMYRVRTDGIFVLNVNLTDERIRTAAKFLARFEPSQVAVFATRQYASVPSTKMARYCGFKVFPGRFIPGTLTNPTYSGYIEPDIIILTDPRADKQALTEASSRGIPIIALCDTDNITTNVDFVIPVNNKGRKSLALVYYLLTRQVLIERGELGENEDLPETVEDFSFKLIRD</sequence>
<accession>A0A9Y1BIV3</accession>
<dbReference type="InterPro" id="IPR018130">
    <property type="entry name" value="Ribosomal_uS2_CS"/>
</dbReference>
<dbReference type="GO" id="GO:0003735">
    <property type="term" value="F:structural constituent of ribosome"/>
    <property type="evidence" value="ECO:0007669"/>
    <property type="project" value="InterPro"/>
</dbReference>
<dbReference type="PROSITE" id="PS00963">
    <property type="entry name" value="RIBOSOMAL_S2_2"/>
    <property type="match status" value="1"/>
</dbReference>
<dbReference type="InterPro" id="IPR005707">
    <property type="entry name" value="Ribosomal_uS2_euk/arc"/>
</dbReference>
<proteinExistence type="inferred from homology"/>
<dbReference type="InterPro" id="IPR023454">
    <property type="entry name" value="Ribosomal_uS2_arc"/>
</dbReference>
<name>A0A9Y1BIV3_9ARCH</name>
<dbReference type="GO" id="GO:0006412">
    <property type="term" value="P:translation"/>
    <property type="evidence" value="ECO:0007669"/>
    <property type="project" value="UniProtKB-UniRule"/>
</dbReference>
<dbReference type="InterPro" id="IPR023591">
    <property type="entry name" value="Ribosomal_uS2_flav_dom_sf"/>
</dbReference>
<dbReference type="CDD" id="cd01425">
    <property type="entry name" value="RPS2"/>
    <property type="match status" value="1"/>
</dbReference>
<dbReference type="Proteomes" id="UP001201020">
    <property type="component" value="Chromosome"/>
</dbReference>
<dbReference type="AlphaFoldDB" id="A0A9Y1BIV3"/>
<comment type="similarity">
    <text evidence="1 5 6">Belongs to the universal ribosomal protein uS2 family.</text>
</comment>
<dbReference type="Gene3D" id="3.40.50.10490">
    <property type="entry name" value="Glucose-6-phosphate isomerase like protein, domain 1"/>
    <property type="match status" value="1"/>
</dbReference>
<evidence type="ECO:0000256" key="1">
    <source>
        <dbReference type="ARBA" id="ARBA00006242"/>
    </source>
</evidence>
<organism evidence="7">
    <name type="scientific">Candidatus Heimdallarchaeum aukensis</name>
    <dbReference type="NCBI Taxonomy" id="2876573"/>
    <lineage>
        <taxon>Archaea</taxon>
        <taxon>Promethearchaeati</taxon>
        <taxon>Candidatus Heimdallarchaeota</taxon>
        <taxon>Candidatus Heimdallarchaeia (ex Rinke et al. 2021) (nom. nud.)</taxon>
        <taxon>Candidatus Heimdallarchaeales</taxon>
        <taxon>Candidatus Heimdallarchaeaceae</taxon>
        <taxon>Candidatus Heimdallarchaeum</taxon>
    </lineage>
</organism>
<dbReference type="NCBIfam" id="TIGR01012">
    <property type="entry name" value="uS2_euk_arch"/>
    <property type="match status" value="1"/>
</dbReference>
<evidence type="ECO:0000256" key="6">
    <source>
        <dbReference type="RuleBase" id="RU003631"/>
    </source>
</evidence>